<dbReference type="EMBL" id="CAUOFW020008502">
    <property type="protein sequence ID" value="CAK9182969.1"/>
    <property type="molecule type" value="Genomic_DNA"/>
</dbReference>
<gene>
    <name evidence="2" type="ORF">ILEXP_LOCUS53204</name>
</gene>
<feature type="compositionally biased region" description="Polar residues" evidence="1">
    <location>
        <begin position="76"/>
        <end position="85"/>
    </location>
</feature>
<name>A0ABC8UPR6_9AQUA</name>
<feature type="region of interest" description="Disordered" evidence="1">
    <location>
        <begin position="74"/>
        <end position="124"/>
    </location>
</feature>
<dbReference type="PANTHER" id="PTHR33785">
    <property type="entry name" value="OS06G0550800 PROTEIN"/>
    <property type="match status" value="1"/>
</dbReference>
<dbReference type="PANTHER" id="PTHR33785:SF5">
    <property type="entry name" value="SERINE_ARGININE REPETITIVE MATRIX PROTEIN"/>
    <property type="match status" value="1"/>
</dbReference>
<evidence type="ECO:0000256" key="1">
    <source>
        <dbReference type="SAM" id="MobiDB-lite"/>
    </source>
</evidence>
<organism evidence="2 3">
    <name type="scientific">Ilex paraguariensis</name>
    <name type="common">yerba mate</name>
    <dbReference type="NCBI Taxonomy" id="185542"/>
    <lineage>
        <taxon>Eukaryota</taxon>
        <taxon>Viridiplantae</taxon>
        <taxon>Streptophyta</taxon>
        <taxon>Embryophyta</taxon>
        <taxon>Tracheophyta</taxon>
        <taxon>Spermatophyta</taxon>
        <taxon>Magnoliopsida</taxon>
        <taxon>eudicotyledons</taxon>
        <taxon>Gunneridae</taxon>
        <taxon>Pentapetalae</taxon>
        <taxon>asterids</taxon>
        <taxon>campanulids</taxon>
        <taxon>Aquifoliales</taxon>
        <taxon>Aquifoliaceae</taxon>
        <taxon>Ilex</taxon>
    </lineage>
</organism>
<comment type="caution">
    <text evidence="2">The sequence shown here is derived from an EMBL/GenBank/DDBJ whole genome shotgun (WGS) entry which is preliminary data.</text>
</comment>
<evidence type="ECO:0000313" key="2">
    <source>
        <dbReference type="EMBL" id="CAK9182969.1"/>
    </source>
</evidence>
<evidence type="ECO:0000313" key="3">
    <source>
        <dbReference type="Proteomes" id="UP001642360"/>
    </source>
</evidence>
<dbReference type="AlphaFoldDB" id="A0ABC8UPR6"/>
<reference evidence="2 3" key="1">
    <citation type="submission" date="2024-02" db="EMBL/GenBank/DDBJ databases">
        <authorList>
            <person name="Vignale AGUSTIN F."/>
            <person name="Sosa J E."/>
            <person name="Modenutti C."/>
        </authorList>
    </citation>
    <scope>NUCLEOTIDE SEQUENCE [LARGE SCALE GENOMIC DNA]</scope>
</reference>
<protein>
    <submittedName>
        <fullName evidence="2">Uncharacterized protein</fullName>
    </submittedName>
</protein>
<proteinExistence type="predicted"/>
<dbReference type="Proteomes" id="UP001642360">
    <property type="component" value="Unassembled WGS sequence"/>
</dbReference>
<sequence length="281" mass="31746">MGVQLVLSLSSAAMEFIVDFIESSSSSNMDEKVEPGELLEESWFFGSFPKMSRCYSDPCPSANYGDQEMFVRKSTGENSSSTPGRDQSVENPRKGRDFGERKAIPPSSLNKLVRAPSLPPCTGREEIQDLDSEFTMSKLIRQASLSTSDMLPPRRASKAMTQSSSIPRHRKKPELESINMGSFKETRRGLMDQTKMRKKSPSDLEYQEVQGVRDLGFTFEKEEKSRIEAAGEEEFRRPYLSEKWQVQSSAPQVPNWVGKSSAEDMKEQIKFWARAVASNVR</sequence>
<feature type="region of interest" description="Disordered" evidence="1">
    <location>
        <begin position="145"/>
        <end position="181"/>
    </location>
</feature>
<keyword evidence="3" id="KW-1185">Reference proteome</keyword>
<feature type="compositionally biased region" description="Basic and acidic residues" evidence="1">
    <location>
        <begin position="87"/>
        <end position="103"/>
    </location>
</feature>
<accession>A0ABC8UPR6</accession>